<keyword evidence="6" id="KW-0175">Coiled coil</keyword>
<evidence type="ECO:0000259" key="7">
    <source>
        <dbReference type="PROSITE" id="PS50937"/>
    </source>
</evidence>
<dbReference type="RefSeq" id="WP_171083858.1">
    <property type="nucleotide sequence ID" value="NZ_JABAIV010000003.1"/>
</dbReference>
<reference evidence="8 9" key="1">
    <citation type="submission" date="2020-04" db="EMBL/GenBank/DDBJ databases">
        <title>Massilia sp. nov., a cold adapted bacteria isolated from Arctic soil.</title>
        <authorList>
            <person name="Son J."/>
            <person name="Ka J.-O."/>
        </authorList>
    </citation>
    <scope>NUCLEOTIDE SEQUENCE [LARGE SCALE GENOMIC DNA]</scope>
    <source>
        <strain evidence="8 9">ML15P13</strain>
    </source>
</reference>
<dbReference type="NCBIfam" id="TIGR02044">
    <property type="entry name" value="CueR"/>
    <property type="match status" value="1"/>
</dbReference>
<evidence type="ECO:0000313" key="8">
    <source>
        <dbReference type="EMBL" id="NNG23361.1"/>
    </source>
</evidence>
<accession>A0A7Y2JYQ0</accession>
<dbReference type="CDD" id="cd01108">
    <property type="entry name" value="HTH_CueR"/>
    <property type="match status" value="1"/>
</dbReference>
<dbReference type="GO" id="GO:0003700">
    <property type="term" value="F:DNA-binding transcription factor activity"/>
    <property type="evidence" value="ECO:0007669"/>
    <property type="project" value="InterPro"/>
</dbReference>
<name>A0A7Y2JYQ0_9BURK</name>
<feature type="domain" description="HTH merR-type" evidence="7">
    <location>
        <begin position="10"/>
        <end position="76"/>
    </location>
</feature>
<comment type="caution">
    <text evidence="8">The sequence shown here is derived from an EMBL/GenBank/DDBJ whole genome shotgun (WGS) entry which is preliminary data.</text>
</comment>
<keyword evidence="2" id="KW-0963">Cytoplasm</keyword>
<feature type="coiled-coil region" evidence="6">
    <location>
        <begin position="88"/>
        <end position="115"/>
    </location>
</feature>
<evidence type="ECO:0000256" key="4">
    <source>
        <dbReference type="ARBA" id="ARBA00023125"/>
    </source>
</evidence>
<evidence type="ECO:0000256" key="3">
    <source>
        <dbReference type="ARBA" id="ARBA00023015"/>
    </source>
</evidence>
<proteinExistence type="predicted"/>
<evidence type="ECO:0000256" key="5">
    <source>
        <dbReference type="ARBA" id="ARBA00023163"/>
    </source>
</evidence>
<sequence length="136" mass="14975">MRQGETLRNIGDAAKASGVSAKMIRHYESIGLVEQARRTEAGYRLYTGQDVRVLQFVHRGRALGFSLDQIGKLLGLWRDQDRASADVRALARSHIAELDRKIAEMEAMRRALVALAASCHGDARSSCPILDDLAAN</sequence>
<dbReference type="Pfam" id="PF09278">
    <property type="entry name" value="MerR-DNA-bind"/>
    <property type="match status" value="1"/>
</dbReference>
<dbReference type="GO" id="GO:0045893">
    <property type="term" value="P:positive regulation of DNA-templated transcription"/>
    <property type="evidence" value="ECO:0007669"/>
    <property type="project" value="InterPro"/>
</dbReference>
<dbReference type="InterPro" id="IPR011789">
    <property type="entry name" value="CueR"/>
</dbReference>
<evidence type="ECO:0000256" key="6">
    <source>
        <dbReference type="SAM" id="Coils"/>
    </source>
</evidence>
<dbReference type="InterPro" id="IPR047057">
    <property type="entry name" value="MerR_fam"/>
</dbReference>
<dbReference type="SMART" id="SM00422">
    <property type="entry name" value="HTH_MERR"/>
    <property type="match status" value="1"/>
</dbReference>
<organism evidence="8 9">
    <name type="scientific">Telluria aromaticivorans</name>
    <dbReference type="NCBI Taxonomy" id="2725995"/>
    <lineage>
        <taxon>Bacteria</taxon>
        <taxon>Pseudomonadati</taxon>
        <taxon>Pseudomonadota</taxon>
        <taxon>Betaproteobacteria</taxon>
        <taxon>Burkholderiales</taxon>
        <taxon>Oxalobacteraceae</taxon>
        <taxon>Telluria group</taxon>
        <taxon>Telluria</taxon>
    </lineage>
</organism>
<dbReference type="GO" id="GO:0005507">
    <property type="term" value="F:copper ion binding"/>
    <property type="evidence" value="ECO:0007669"/>
    <property type="project" value="InterPro"/>
</dbReference>
<protein>
    <submittedName>
        <fullName evidence="8">Cu(I)-responsive transcriptional regulator</fullName>
    </submittedName>
</protein>
<dbReference type="InterPro" id="IPR000551">
    <property type="entry name" value="MerR-type_HTH_dom"/>
</dbReference>
<dbReference type="SUPFAM" id="SSF46955">
    <property type="entry name" value="Putative DNA-binding domain"/>
    <property type="match status" value="1"/>
</dbReference>
<dbReference type="Pfam" id="PF00376">
    <property type="entry name" value="MerR"/>
    <property type="match status" value="1"/>
</dbReference>
<dbReference type="GO" id="GO:0005737">
    <property type="term" value="C:cytoplasm"/>
    <property type="evidence" value="ECO:0007669"/>
    <property type="project" value="UniProtKB-SubCell"/>
</dbReference>
<dbReference type="EMBL" id="JABAIV010000003">
    <property type="protein sequence ID" value="NNG23361.1"/>
    <property type="molecule type" value="Genomic_DNA"/>
</dbReference>
<dbReference type="PANTHER" id="PTHR30204">
    <property type="entry name" value="REDOX-CYCLING DRUG-SENSING TRANSCRIPTIONAL ACTIVATOR SOXR"/>
    <property type="match status" value="1"/>
</dbReference>
<keyword evidence="3" id="KW-0805">Transcription regulation</keyword>
<dbReference type="PANTHER" id="PTHR30204:SF94">
    <property type="entry name" value="HEAVY METAL-DEPENDENT TRANSCRIPTIONAL REGULATOR HI_0293-RELATED"/>
    <property type="match status" value="1"/>
</dbReference>
<dbReference type="Gene3D" id="1.10.1660.10">
    <property type="match status" value="1"/>
</dbReference>
<dbReference type="PROSITE" id="PS00552">
    <property type="entry name" value="HTH_MERR_1"/>
    <property type="match status" value="1"/>
</dbReference>
<evidence type="ECO:0000313" key="9">
    <source>
        <dbReference type="Proteomes" id="UP000533905"/>
    </source>
</evidence>
<dbReference type="PRINTS" id="PR00040">
    <property type="entry name" value="HTHMERR"/>
</dbReference>
<dbReference type="GO" id="GO:0003677">
    <property type="term" value="F:DNA binding"/>
    <property type="evidence" value="ECO:0007669"/>
    <property type="project" value="UniProtKB-KW"/>
</dbReference>
<dbReference type="PROSITE" id="PS50937">
    <property type="entry name" value="HTH_MERR_2"/>
    <property type="match status" value="1"/>
</dbReference>
<keyword evidence="4" id="KW-0238">DNA-binding</keyword>
<dbReference type="Proteomes" id="UP000533905">
    <property type="component" value="Unassembled WGS sequence"/>
</dbReference>
<keyword evidence="9" id="KW-1185">Reference proteome</keyword>
<dbReference type="InterPro" id="IPR009061">
    <property type="entry name" value="DNA-bd_dom_put_sf"/>
</dbReference>
<comment type="subcellular location">
    <subcellularLocation>
        <location evidence="1">Cytoplasm</location>
    </subcellularLocation>
</comment>
<gene>
    <name evidence="8" type="primary">cueR</name>
    <name evidence="8" type="ORF">HGB41_10185</name>
</gene>
<evidence type="ECO:0000256" key="2">
    <source>
        <dbReference type="ARBA" id="ARBA00022490"/>
    </source>
</evidence>
<dbReference type="AlphaFoldDB" id="A0A7Y2JYQ0"/>
<dbReference type="InterPro" id="IPR015358">
    <property type="entry name" value="Tscrpt_reg_MerR_DNA-bd"/>
</dbReference>
<evidence type="ECO:0000256" key="1">
    <source>
        <dbReference type="ARBA" id="ARBA00004496"/>
    </source>
</evidence>
<keyword evidence="5" id="KW-0804">Transcription</keyword>